<gene>
    <name evidence="2" type="ORF">F511_41854</name>
</gene>
<organism evidence="2 3">
    <name type="scientific">Dorcoceras hygrometricum</name>
    <dbReference type="NCBI Taxonomy" id="472368"/>
    <lineage>
        <taxon>Eukaryota</taxon>
        <taxon>Viridiplantae</taxon>
        <taxon>Streptophyta</taxon>
        <taxon>Embryophyta</taxon>
        <taxon>Tracheophyta</taxon>
        <taxon>Spermatophyta</taxon>
        <taxon>Magnoliopsida</taxon>
        <taxon>eudicotyledons</taxon>
        <taxon>Gunneridae</taxon>
        <taxon>Pentapetalae</taxon>
        <taxon>asterids</taxon>
        <taxon>lamiids</taxon>
        <taxon>Lamiales</taxon>
        <taxon>Gesneriaceae</taxon>
        <taxon>Didymocarpoideae</taxon>
        <taxon>Trichosporeae</taxon>
        <taxon>Loxocarpinae</taxon>
        <taxon>Dorcoceras</taxon>
    </lineage>
</organism>
<dbReference type="Proteomes" id="UP000250235">
    <property type="component" value="Unassembled WGS sequence"/>
</dbReference>
<evidence type="ECO:0000313" key="3">
    <source>
        <dbReference type="Proteomes" id="UP000250235"/>
    </source>
</evidence>
<feature type="region of interest" description="Disordered" evidence="1">
    <location>
        <begin position="157"/>
        <end position="188"/>
    </location>
</feature>
<dbReference type="EMBL" id="KV018670">
    <property type="protein sequence ID" value="KZV16703.1"/>
    <property type="molecule type" value="Genomic_DNA"/>
</dbReference>
<reference evidence="2 3" key="1">
    <citation type="journal article" date="2015" name="Proc. Natl. Acad. Sci. U.S.A.">
        <title>The resurrection genome of Boea hygrometrica: A blueprint for survival of dehydration.</title>
        <authorList>
            <person name="Xiao L."/>
            <person name="Yang G."/>
            <person name="Zhang L."/>
            <person name="Yang X."/>
            <person name="Zhao S."/>
            <person name="Ji Z."/>
            <person name="Zhou Q."/>
            <person name="Hu M."/>
            <person name="Wang Y."/>
            <person name="Chen M."/>
            <person name="Xu Y."/>
            <person name="Jin H."/>
            <person name="Xiao X."/>
            <person name="Hu G."/>
            <person name="Bao F."/>
            <person name="Hu Y."/>
            <person name="Wan P."/>
            <person name="Li L."/>
            <person name="Deng X."/>
            <person name="Kuang T."/>
            <person name="Xiang C."/>
            <person name="Zhu J.K."/>
            <person name="Oliver M.J."/>
            <person name="He Y."/>
        </authorList>
    </citation>
    <scope>NUCLEOTIDE SEQUENCE [LARGE SCALE GENOMIC DNA]</scope>
    <source>
        <strain evidence="3">cv. XS01</strain>
    </source>
</reference>
<dbReference type="AlphaFoldDB" id="A0A2Z7A7A9"/>
<proteinExistence type="predicted"/>
<evidence type="ECO:0000313" key="2">
    <source>
        <dbReference type="EMBL" id="KZV16703.1"/>
    </source>
</evidence>
<sequence>MVSHRLNKTTSHSLRHCICHQLVTQNQRLDSSLNATYLCSCKSVELHKCNDWSPSTNQNDVAFTNPKDSVLCSLQKLDANRYLPVNTSHNVAVLKFLSAFCGNPHKRCCWQTLPTTGYSTPNDGVLTSRDTNTHCDWSHRVALVSCENMQLGSDVCEDGSAGATEPADEERPAGARRRQSAVEKMNQPLRRQISWNVRRIVASADEQLR</sequence>
<evidence type="ECO:0000256" key="1">
    <source>
        <dbReference type="SAM" id="MobiDB-lite"/>
    </source>
</evidence>
<accession>A0A2Z7A7A9</accession>
<protein>
    <submittedName>
        <fullName evidence="2">Pectinesterase/pectinesterase inhibitor 43</fullName>
    </submittedName>
</protein>
<keyword evidence="3" id="KW-1185">Reference proteome</keyword>
<name>A0A2Z7A7A9_9LAMI</name>